<dbReference type="Proteomes" id="UP000228503">
    <property type="component" value="Unassembled WGS sequence"/>
</dbReference>
<accession>A0A2M7U1U8</accession>
<comment type="caution">
    <text evidence="8">The sequence shown here is derived from an EMBL/GenBank/DDBJ whole genome shotgun (WGS) entry which is preliminary data.</text>
</comment>
<feature type="domain" description="RDD" evidence="7">
    <location>
        <begin position="8"/>
        <end position="120"/>
    </location>
</feature>
<feature type="transmembrane region" description="Helical" evidence="6">
    <location>
        <begin position="38"/>
        <end position="55"/>
    </location>
</feature>
<dbReference type="PANTHER" id="PTHR36115">
    <property type="entry name" value="PROLINE-RICH ANTIGEN HOMOLOG-RELATED"/>
    <property type="match status" value="1"/>
</dbReference>
<evidence type="ECO:0000256" key="1">
    <source>
        <dbReference type="ARBA" id="ARBA00004651"/>
    </source>
</evidence>
<keyword evidence="2" id="KW-1003">Cell membrane</keyword>
<dbReference type="PANTHER" id="PTHR36115:SF4">
    <property type="entry name" value="MEMBRANE PROTEIN"/>
    <property type="match status" value="1"/>
</dbReference>
<proteinExistence type="predicted"/>
<protein>
    <submittedName>
        <fullName evidence="8">RDD family protein</fullName>
    </submittedName>
</protein>
<keyword evidence="4 6" id="KW-1133">Transmembrane helix</keyword>
<evidence type="ECO:0000259" key="7">
    <source>
        <dbReference type="Pfam" id="PF06271"/>
    </source>
</evidence>
<evidence type="ECO:0000256" key="2">
    <source>
        <dbReference type="ARBA" id="ARBA00022475"/>
    </source>
</evidence>
<keyword evidence="3 6" id="KW-0812">Transmembrane</keyword>
<gene>
    <name evidence="8" type="ORF">COY16_00235</name>
</gene>
<sequence>MSQSNQKAGFWVRFAATFIDGLLLMAVGFLLGGLLKNNQFLSTIIGAAYSIYFWVKQDGMTIGKKVMKIKVVRIDGKPIDWMTAGLRYVGYFASAIPLLAGFIWVAFDKDKQGFHDKIAGTYVVKA</sequence>
<dbReference type="GO" id="GO:0005886">
    <property type="term" value="C:plasma membrane"/>
    <property type="evidence" value="ECO:0007669"/>
    <property type="project" value="UniProtKB-SubCell"/>
</dbReference>
<dbReference type="Pfam" id="PF06271">
    <property type="entry name" value="RDD"/>
    <property type="match status" value="1"/>
</dbReference>
<keyword evidence="5 6" id="KW-0472">Membrane</keyword>
<feature type="transmembrane region" description="Helical" evidence="6">
    <location>
        <begin position="12"/>
        <end position="32"/>
    </location>
</feature>
<evidence type="ECO:0000256" key="5">
    <source>
        <dbReference type="ARBA" id="ARBA00023136"/>
    </source>
</evidence>
<organism evidence="8 9">
    <name type="scientific">Candidatus Roizmanbacteria bacterium CG_4_10_14_0_2_um_filter_39_13</name>
    <dbReference type="NCBI Taxonomy" id="1974825"/>
    <lineage>
        <taxon>Bacteria</taxon>
        <taxon>Candidatus Roizmaniibacteriota</taxon>
    </lineage>
</organism>
<reference evidence="9" key="1">
    <citation type="submission" date="2017-09" db="EMBL/GenBank/DDBJ databases">
        <title>Depth-based differentiation of microbial function through sediment-hosted aquifers and enrichment of novel symbionts in the deep terrestrial subsurface.</title>
        <authorList>
            <person name="Probst A.J."/>
            <person name="Ladd B."/>
            <person name="Jarett J.K."/>
            <person name="Geller-Mcgrath D.E."/>
            <person name="Sieber C.M.K."/>
            <person name="Emerson J.B."/>
            <person name="Anantharaman K."/>
            <person name="Thomas B.C."/>
            <person name="Malmstrom R."/>
            <person name="Stieglmeier M."/>
            <person name="Klingl A."/>
            <person name="Woyke T."/>
            <person name="Ryan C.M."/>
            <person name="Banfield J.F."/>
        </authorList>
    </citation>
    <scope>NUCLEOTIDE SEQUENCE [LARGE SCALE GENOMIC DNA]</scope>
</reference>
<feature type="transmembrane region" description="Helical" evidence="6">
    <location>
        <begin position="88"/>
        <end position="107"/>
    </location>
</feature>
<evidence type="ECO:0000256" key="6">
    <source>
        <dbReference type="SAM" id="Phobius"/>
    </source>
</evidence>
<evidence type="ECO:0000256" key="3">
    <source>
        <dbReference type="ARBA" id="ARBA00022692"/>
    </source>
</evidence>
<dbReference type="EMBL" id="PFOB01000002">
    <property type="protein sequence ID" value="PIZ64094.1"/>
    <property type="molecule type" value="Genomic_DNA"/>
</dbReference>
<evidence type="ECO:0000256" key="4">
    <source>
        <dbReference type="ARBA" id="ARBA00022989"/>
    </source>
</evidence>
<dbReference type="InterPro" id="IPR051791">
    <property type="entry name" value="Pra-immunoreactive"/>
</dbReference>
<evidence type="ECO:0000313" key="9">
    <source>
        <dbReference type="Proteomes" id="UP000228503"/>
    </source>
</evidence>
<name>A0A2M7U1U8_9BACT</name>
<dbReference type="InterPro" id="IPR010432">
    <property type="entry name" value="RDD"/>
</dbReference>
<dbReference type="AlphaFoldDB" id="A0A2M7U1U8"/>
<comment type="subcellular location">
    <subcellularLocation>
        <location evidence="1">Cell membrane</location>
        <topology evidence="1">Multi-pass membrane protein</topology>
    </subcellularLocation>
</comment>
<evidence type="ECO:0000313" key="8">
    <source>
        <dbReference type="EMBL" id="PIZ64094.1"/>
    </source>
</evidence>